<evidence type="ECO:0000256" key="1">
    <source>
        <dbReference type="ARBA" id="ARBA00007596"/>
    </source>
</evidence>
<dbReference type="InterPro" id="IPR038584">
    <property type="entry name" value="Ribosomal_bL33_sf"/>
</dbReference>
<dbReference type="SUPFAM" id="SSF57829">
    <property type="entry name" value="Zn-binding ribosomal proteins"/>
    <property type="match status" value="1"/>
</dbReference>
<sequence length="54" mass="6419">MAKMNREMVWLQCTETGDLNYRTEIKVSGGVQKIEVKKYSARLRKHTLHKVKRK</sequence>
<keyword evidence="3" id="KW-0687">Ribonucleoprotein</keyword>
<dbReference type="NCBIfam" id="TIGR01023">
    <property type="entry name" value="rpmG_bact"/>
    <property type="match status" value="1"/>
</dbReference>
<accession>A0A7M2WV61</accession>
<evidence type="ECO:0000256" key="2">
    <source>
        <dbReference type="ARBA" id="ARBA00022980"/>
    </source>
</evidence>
<dbReference type="Gene3D" id="2.20.28.120">
    <property type="entry name" value="Ribosomal protein L33"/>
    <property type="match status" value="1"/>
</dbReference>
<organism evidence="6 7">
    <name type="scientific">Humisphaera borealis</name>
    <dbReference type="NCBI Taxonomy" id="2807512"/>
    <lineage>
        <taxon>Bacteria</taxon>
        <taxon>Pseudomonadati</taxon>
        <taxon>Planctomycetota</taxon>
        <taxon>Phycisphaerae</taxon>
        <taxon>Tepidisphaerales</taxon>
        <taxon>Tepidisphaeraceae</taxon>
        <taxon>Humisphaera</taxon>
    </lineage>
</organism>
<evidence type="ECO:0000313" key="7">
    <source>
        <dbReference type="Proteomes" id="UP000593765"/>
    </source>
</evidence>
<dbReference type="KEGG" id="hbs:IPV69_23815"/>
<dbReference type="InterPro" id="IPR001705">
    <property type="entry name" value="Ribosomal_bL33"/>
</dbReference>
<dbReference type="Proteomes" id="UP000593765">
    <property type="component" value="Chromosome"/>
</dbReference>
<keyword evidence="2 6" id="KW-0689">Ribosomal protein</keyword>
<name>A0A7M2WV61_9BACT</name>
<comment type="similarity">
    <text evidence="1">Belongs to the bacterial ribosomal protein bL33 family.</text>
</comment>
<dbReference type="Pfam" id="PF00471">
    <property type="entry name" value="Ribosomal_L33"/>
    <property type="match status" value="1"/>
</dbReference>
<evidence type="ECO:0000256" key="5">
    <source>
        <dbReference type="ARBA" id="ARBA00035488"/>
    </source>
</evidence>
<evidence type="ECO:0000313" key="6">
    <source>
        <dbReference type="EMBL" id="QOV89204.1"/>
    </source>
</evidence>
<evidence type="ECO:0000256" key="4">
    <source>
        <dbReference type="ARBA" id="ARBA00035176"/>
    </source>
</evidence>
<dbReference type="AlphaFoldDB" id="A0A7M2WV61"/>
<dbReference type="GO" id="GO:0005840">
    <property type="term" value="C:ribosome"/>
    <property type="evidence" value="ECO:0007669"/>
    <property type="project" value="UniProtKB-KW"/>
</dbReference>
<dbReference type="EMBL" id="CP063458">
    <property type="protein sequence ID" value="QOV89204.1"/>
    <property type="molecule type" value="Genomic_DNA"/>
</dbReference>
<dbReference type="GO" id="GO:0005737">
    <property type="term" value="C:cytoplasm"/>
    <property type="evidence" value="ECO:0007669"/>
    <property type="project" value="UniProtKB-ARBA"/>
</dbReference>
<evidence type="ECO:0000256" key="3">
    <source>
        <dbReference type="ARBA" id="ARBA00023274"/>
    </source>
</evidence>
<reference evidence="6 7" key="1">
    <citation type="submission" date="2020-10" db="EMBL/GenBank/DDBJ databases">
        <title>Wide distribution of Phycisphaera-like planctomycetes from WD2101 soil group in peatlands and genome analysis of the first cultivated representative.</title>
        <authorList>
            <person name="Dedysh S.N."/>
            <person name="Beletsky A.V."/>
            <person name="Ivanova A."/>
            <person name="Kulichevskaya I.S."/>
            <person name="Suzina N.E."/>
            <person name="Philippov D.A."/>
            <person name="Rakitin A.L."/>
            <person name="Mardanov A.V."/>
            <person name="Ravin N.V."/>
        </authorList>
    </citation>
    <scope>NUCLEOTIDE SEQUENCE [LARGE SCALE GENOMIC DNA]</scope>
    <source>
        <strain evidence="6 7">M1803</strain>
    </source>
</reference>
<dbReference type="RefSeq" id="WP_206292229.1">
    <property type="nucleotide sequence ID" value="NZ_CP063458.1"/>
</dbReference>
<gene>
    <name evidence="6" type="primary">rpmG</name>
    <name evidence="6" type="ORF">IPV69_23815</name>
</gene>
<dbReference type="GO" id="GO:0003735">
    <property type="term" value="F:structural constituent of ribosome"/>
    <property type="evidence" value="ECO:0007669"/>
    <property type="project" value="InterPro"/>
</dbReference>
<dbReference type="GO" id="GO:1990904">
    <property type="term" value="C:ribonucleoprotein complex"/>
    <property type="evidence" value="ECO:0007669"/>
    <property type="project" value="UniProtKB-KW"/>
</dbReference>
<dbReference type="GO" id="GO:0006412">
    <property type="term" value="P:translation"/>
    <property type="evidence" value="ECO:0007669"/>
    <property type="project" value="InterPro"/>
</dbReference>
<protein>
    <recommendedName>
        <fullName evidence="4">Large ribosomal subunit protein bL33</fullName>
    </recommendedName>
    <alternativeName>
        <fullName evidence="5">50S ribosomal protein L33</fullName>
    </alternativeName>
</protein>
<proteinExistence type="inferred from homology"/>
<keyword evidence="7" id="KW-1185">Reference proteome</keyword>
<dbReference type="InterPro" id="IPR011332">
    <property type="entry name" value="Ribosomal_zn-bd"/>
</dbReference>